<dbReference type="InterPro" id="IPR002035">
    <property type="entry name" value="VWF_A"/>
</dbReference>
<accession>A0A3E0GWW4</accession>
<reference evidence="3 4" key="1">
    <citation type="submission" date="2018-08" db="EMBL/GenBank/DDBJ databases">
        <title>Genomic Encyclopedia of Archaeal and Bacterial Type Strains, Phase II (KMG-II): from individual species to whole genera.</title>
        <authorList>
            <person name="Goeker M."/>
        </authorList>
    </citation>
    <scope>NUCLEOTIDE SEQUENCE [LARGE SCALE GENOMIC DNA]</scope>
    <source>
        <strain evidence="3 4">DSM 45791</strain>
    </source>
</reference>
<comment type="caution">
    <text evidence="3">The sequence shown here is derived from an EMBL/GenBank/DDBJ whole genome shotgun (WGS) entry which is preliminary data.</text>
</comment>
<name>A0A3E0GWW4_9PSEU</name>
<feature type="domain" description="VWFA" evidence="2">
    <location>
        <begin position="356"/>
        <end position="539"/>
    </location>
</feature>
<keyword evidence="4" id="KW-1185">Reference proteome</keyword>
<evidence type="ECO:0000313" key="3">
    <source>
        <dbReference type="EMBL" id="REH31056.1"/>
    </source>
</evidence>
<evidence type="ECO:0000313" key="4">
    <source>
        <dbReference type="Proteomes" id="UP000256269"/>
    </source>
</evidence>
<dbReference type="EMBL" id="QUNO01000022">
    <property type="protein sequence ID" value="REH31056.1"/>
    <property type="molecule type" value="Genomic_DNA"/>
</dbReference>
<sequence>MGALTKLADLARRAGRWLTQAVSAPAARHAAAVAADRFDEMMWRDTLEQSGALRDLADELAETHDHTSDLLRDLFAAAYKVDPQVRGENEMLTSRLPNRQIIASMLDSPEFDDLRRETVGDQYASAMAVLAQADTLRSLLDRTEDARDQAEQAERAQQQLALAAQQVSDELNGAEQAADADGDVAPEAAESVESAIAGAEQAEHQAAAAGAGADAALAGHAAAVRSEMRQAMATAAEQARQEAALMAAWGVNPGQLERMSFEQRAELASRLRTNRMARFVDLVGRFRVMAEGERARAVEHAPGELIGVTLGDDLGLVIPSEIANLGVPALRAAFAARYAERRLLVFDTKGEEKAGRGAIIACVDCSGTMGASHTTTDGRTSTREAWAKAAALALLDQARARKRDFVGILFSSKHEVQAFHFPARQALDIDAVLEFAETFFNGGTDFEAPLGLGVEMLATEHTQHGRAHGDIVLITDGLAEISEAWMRDWLDAKRLLDFRLFGVRIAPGPPQPDDVLTTLCDNLRDINDLADPDPVADLFRLL</sequence>
<feature type="region of interest" description="Disordered" evidence="1">
    <location>
        <begin position="169"/>
        <end position="194"/>
    </location>
</feature>
<dbReference type="Pfam" id="PF13519">
    <property type="entry name" value="VWA_2"/>
    <property type="match status" value="1"/>
</dbReference>
<dbReference type="OrthoDB" id="4522915at2"/>
<gene>
    <name evidence="3" type="ORF">BCF44_12279</name>
</gene>
<protein>
    <submittedName>
        <fullName evidence="3">Uncharacterized protein with von Willebrand factor type A (VWA) domain</fullName>
    </submittedName>
</protein>
<feature type="compositionally biased region" description="Low complexity" evidence="1">
    <location>
        <begin position="185"/>
        <end position="194"/>
    </location>
</feature>
<evidence type="ECO:0000256" key="1">
    <source>
        <dbReference type="SAM" id="MobiDB-lite"/>
    </source>
</evidence>
<proteinExistence type="predicted"/>
<dbReference type="PANTHER" id="PTHR36846">
    <property type="entry name" value="PROTEIN VIAA"/>
    <property type="match status" value="1"/>
</dbReference>
<dbReference type="Gene3D" id="3.40.50.410">
    <property type="entry name" value="von Willebrand factor, type A domain"/>
    <property type="match status" value="1"/>
</dbReference>
<dbReference type="AlphaFoldDB" id="A0A3E0GWW4"/>
<dbReference type="RefSeq" id="WP_116180875.1">
    <property type="nucleotide sequence ID" value="NZ_CP144376.1"/>
</dbReference>
<dbReference type="Proteomes" id="UP000256269">
    <property type="component" value="Unassembled WGS sequence"/>
</dbReference>
<dbReference type="InterPro" id="IPR036465">
    <property type="entry name" value="vWFA_dom_sf"/>
</dbReference>
<dbReference type="SUPFAM" id="SSF53300">
    <property type="entry name" value="vWA-like"/>
    <property type="match status" value="1"/>
</dbReference>
<dbReference type="SMART" id="SM00327">
    <property type="entry name" value="VWA"/>
    <property type="match status" value="1"/>
</dbReference>
<dbReference type="PANTHER" id="PTHR36846:SF1">
    <property type="entry name" value="PROTEIN VIAA"/>
    <property type="match status" value="1"/>
</dbReference>
<organism evidence="3 4">
    <name type="scientific">Kutzneria buriramensis</name>
    <dbReference type="NCBI Taxonomy" id="1045776"/>
    <lineage>
        <taxon>Bacteria</taxon>
        <taxon>Bacillati</taxon>
        <taxon>Actinomycetota</taxon>
        <taxon>Actinomycetes</taxon>
        <taxon>Pseudonocardiales</taxon>
        <taxon>Pseudonocardiaceae</taxon>
        <taxon>Kutzneria</taxon>
    </lineage>
</organism>
<evidence type="ECO:0000259" key="2">
    <source>
        <dbReference type="SMART" id="SM00327"/>
    </source>
</evidence>